<reference evidence="1" key="1">
    <citation type="submission" date="2014-09" db="EMBL/GenBank/DDBJ databases">
        <title>Draft genome sequence of an oleaginous Mucoromycotina fungus Mucor ambiguus NBRC6742.</title>
        <authorList>
            <person name="Takeda I."/>
            <person name="Yamane N."/>
            <person name="Morita T."/>
            <person name="Tamano K."/>
            <person name="Machida M."/>
            <person name="Baker S."/>
            <person name="Koike H."/>
        </authorList>
    </citation>
    <scope>NUCLEOTIDE SEQUENCE</scope>
    <source>
        <strain evidence="1">NBRC 6742</strain>
    </source>
</reference>
<dbReference type="AlphaFoldDB" id="A0A0C9MDH1"/>
<dbReference type="Proteomes" id="UP000053815">
    <property type="component" value="Unassembled WGS sequence"/>
</dbReference>
<accession>A0A0C9MDH1</accession>
<name>A0A0C9MDH1_9FUNG</name>
<gene>
    <name evidence="1" type="ORF">MAM1_0004c00446</name>
</gene>
<dbReference type="EMBL" id="DF836293">
    <property type="protein sequence ID" value="GAN01017.1"/>
    <property type="molecule type" value="Genomic_DNA"/>
</dbReference>
<keyword evidence="2" id="KW-1185">Reference proteome</keyword>
<dbReference type="OrthoDB" id="2417678at2759"/>
<sequence length="86" mass="9351">MSQPQRGGIPNYMDNVMSRFGHHLSPNQRTFISESMVPTLQSAKPGSYELPYEASSAAIIPPQIHSAGTTNKAINSYDAAPIDMKT</sequence>
<evidence type="ECO:0000313" key="1">
    <source>
        <dbReference type="EMBL" id="GAN01017.1"/>
    </source>
</evidence>
<proteinExistence type="predicted"/>
<organism evidence="1">
    <name type="scientific">Mucor ambiguus</name>
    <dbReference type="NCBI Taxonomy" id="91626"/>
    <lineage>
        <taxon>Eukaryota</taxon>
        <taxon>Fungi</taxon>
        <taxon>Fungi incertae sedis</taxon>
        <taxon>Mucoromycota</taxon>
        <taxon>Mucoromycotina</taxon>
        <taxon>Mucoromycetes</taxon>
        <taxon>Mucorales</taxon>
        <taxon>Mucorineae</taxon>
        <taxon>Mucoraceae</taxon>
        <taxon>Mucor</taxon>
    </lineage>
</organism>
<protein>
    <submittedName>
        <fullName evidence="1">Uncharacterized protein</fullName>
    </submittedName>
</protein>
<evidence type="ECO:0000313" key="2">
    <source>
        <dbReference type="Proteomes" id="UP000053815"/>
    </source>
</evidence>